<keyword evidence="1" id="KW-1133">Transmembrane helix</keyword>
<dbReference type="Proteomes" id="UP000194882">
    <property type="component" value="Unassembled WGS sequence"/>
</dbReference>
<dbReference type="AlphaFoldDB" id="A0A9X6FLZ1"/>
<keyword evidence="1" id="KW-0812">Transmembrane</keyword>
<sequence length="105" mass="11975">MLLDLFIVGPIAKKIAFLLPYDKSKGKLVDLSISFFMVVGRVLFTSIYGIANAHFSNGLGERSLIDLYYSIVFKNFIFAFPVQLLIMGAFVQYLFIKFFKCETKI</sequence>
<proteinExistence type="predicted"/>
<evidence type="ECO:0008006" key="4">
    <source>
        <dbReference type="Google" id="ProtNLM"/>
    </source>
</evidence>
<evidence type="ECO:0000313" key="3">
    <source>
        <dbReference type="Proteomes" id="UP000194882"/>
    </source>
</evidence>
<name>A0A9X6FLZ1_BACTU</name>
<evidence type="ECO:0000256" key="1">
    <source>
        <dbReference type="SAM" id="Phobius"/>
    </source>
</evidence>
<keyword evidence="1" id="KW-0472">Membrane</keyword>
<feature type="transmembrane region" description="Helical" evidence="1">
    <location>
        <begin position="71"/>
        <end position="96"/>
    </location>
</feature>
<accession>A0A9X6FLZ1</accession>
<evidence type="ECO:0000313" key="2">
    <source>
        <dbReference type="EMBL" id="OTY94929.1"/>
    </source>
</evidence>
<reference evidence="2 3" key="1">
    <citation type="submission" date="2016-10" db="EMBL/GenBank/DDBJ databases">
        <title>Comparative genomics of Bacillus thuringiensis reveals a path to pathogens against multiple invertebrate hosts.</title>
        <authorList>
            <person name="Zheng J."/>
            <person name="Gao Q."/>
            <person name="Liu H."/>
            <person name="Peng D."/>
            <person name="Ruan L."/>
            <person name="Sun M."/>
        </authorList>
    </citation>
    <scope>NUCLEOTIDE SEQUENCE [LARGE SCALE GENOMIC DNA]</scope>
    <source>
        <strain evidence="2">BGSC 4I4</strain>
    </source>
</reference>
<comment type="caution">
    <text evidence="2">The sequence shown here is derived from an EMBL/GenBank/DDBJ whole genome shotgun (WGS) entry which is preliminary data.</text>
</comment>
<protein>
    <recommendedName>
        <fullName evidence="4">Integral membrane protein</fullName>
    </recommendedName>
</protein>
<feature type="transmembrane region" description="Helical" evidence="1">
    <location>
        <begin position="28"/>
        <end position="51"/>
    </location>
</feature>
<dbReference type="EMBL" id="NFDT01000107">
    <property type="protein sequence ID" value="OTY94929.1"/>
    <property type="molecule type" value="Genomic_DNA"/>
</dbReference>
<organism evidence="2 3">
    <name type="scientific">Bacillus thuringiensis serovar subtoxicus</name>
    <dbReference type="NCBI Taxonomy" id="475791"/>
    <lineage>
        <taxon>Bacteria</taxon>
        <taxon>Bacillati</taxon>
        <taxon>Bacillota</taxon>
        <taxon>Bacilli</taxon>
        <taxon>Bacillales</taxon>
        <taxon>Bacillaceae</taxon>
        <taxon>Bacillus</taxon>
        <taxon>Bacillus cereus group</taxon>
    </lineage>
</organism>
<gene>
    <name evidence="2" type="ORF">BK754_15015</name>
</gene>